<dbReference type="Proteomes" id="UP001291623">
    <property type="component" value="Unassembled WGS sequence"/>
</dbReference>
<sequence>MNVITPNSLVADLFDSSTLIPRLTQLFDCTSIVIARERRDGAFLYHLAVENKGASRYTAVGLIQGVFTEVAGNLTVKFEKSWPSLCHFLTSGEREIKEVWGRYAKDQIIEIAVLKRRKKRNLGDPEISTSTSDSKPDGRDSLDLLLGGTAPRARPFLCKPMLLKRREEKGLTSELSEPKLQAAPPSAYHRTGSLLTSTAVLYAWMSRTVDPKR</sequence>
<keyword evidence="2" id="KW-1185">Reference proteome</keyword>
<protein>
    <submittedName>
        <fullName evidence="1">Uncharacterized protein</fullName>
    </submittedName>
</protein>
<evidence type="ECO:0000313" key="2">
    <source>
        <dbReference type="Proteomes" id="UP001291623"/>
    </source>
</evidence>
<comment type="caution">
    <text evidence="1">The sequence shown here is derived from an EMBL/GenBank/DDBJ whole genome shotgun (WGS) entry which is preliminary data.</text>
</comment>
<gene>
    <name evidence="1" type="ORF">RND71_036918</name>
</gene>
<proteinExistence type="predicted"/>
<accession>A0AAE1V0A2</accession>
<dbReference type="EMBL" id="JAVYJV010000020">
    <property type="protein sequence ID" value="KAK4343824.1"/>
    <property type="molecule type" value="Genomic_DNA"/>
</dbReference>
<dbReference type="AlphaFoldDB" id="A0AAE1V0A2"/>
<name>A0AAE1V0A2_9SOLA</name>
<reference evidence="1" key="1">
    <citation type="submission" date="2023-12" db="EMBL/GenBank/DDBJ databases">
        <title>Genome assembly of Anisodus tanguticus.</title>
        <authorList>
            <person name="Wang Y.-J."/>
        </authorList>
    </citation>
    <scope>NUCLEOTIDE SEQUENCE</scope>
    <source>
        <strain evidence="1">KB-2021</strain>
        <tissue evidence="1">Leaf</tissue>
    </source>
</reference>
<evidence type="ECO:0000313" key="1">
    <source>
        <dbReference type="EMBL" id="KAK4343824.1"/>
    </source>
</evidence>
<organism evidence="1 2">
    <name type="scientific">Anisodus tanguticus</name>
    <dbReference type="NCBI Taxonomy" id="243964"/>
    <lineage>
        <taxon>Eukaryota</taxon>
        <taxon>Viridiplantae</taxon>
        <taxon>Streptophyta</taxon>
        <taxon>Embryophyta</taxon>
        <taxon>Tracheophyta</taxon>
        <taxon>Spermatophyta</taxon>
        <taxon>Magnoliopsida</taxon>
        <taxon>eudicotyledons</taxon>
        <taxon>Gunneridae</taxon>
        <taxon>Pentapetalae</taxon>
        <taxon>asterids</taxon>
        <taxon>lamiids</taxon>
        <taxon>Solanales</taxon>
        <taxon>Solanaceae</taxon>
        <taxon>Solanoideae</taxon>
        <taxon>Hyoscyameae</taxon>
        <taxon>Anisodus</taxon>
    </lineage>
</organism>